<dbReference type="OrthoDB" id="9797603at2"/>
<sequence length="245" mass="26446">MTYLGEGWDSTAVLVGGRWVERRPRRPEIGPQLVRESVVMPWLAPRLPLPVPVPVVVSRDPVVVRHELVPGAEPESLNAVQGRELGEFLLALHACPVSEAVALGVEPRALPVERFRAEVRVPGGEELLAKVDGLPADTLVHGDLGPEHVLGRDGVLTGVIDFGDLHVGDAAIDLAWALHSTPPEFAGAVAETYGVTDELRARALIWHQLGPWHEVLYGNDIGDPEIAEIGLAGVQERLGIRVTPR</sequence>
<dbReference type="RefSeq" id="WP_089911062.1">
    <property type="nucleotide sequence ID" value="NZ_FOFV01000002.1"/>
</dbReference>
<dbReference type="SUPFAM" id="SSF56112">
    <property type="entry name" value="Protein kinase-like (PK-like)"/>
    <property type="match status" value="1"/>
</dbReference>
<dbReference type="InterPro" id="IPR011009">
    <property type="entry name" value="Kinase-like_dom_sf"/>
</dbReference>
<dbReference type="Pfam" id="PF01636">
    <property type="entry name" value="APH"/>
    <property type="match status" value="1"/>
</dbReference>
<accession>A0A1H9E6K8</accession>
<dbReference type="Proteomes" id="UP000199503">
    <property type="component" value="Unassembled WGS sequence"/>
</dbReference>
<feature type="domain" description="Aminoglycoside phosphotransferase" evidence="1">
    <location>
        <begin position="4"/>
        <end position="203"/>
    </location>
</feature>
<dbReference type="GO" id="GO:0016301">
    <property type="term" value="F:kinase activity"/>
    <property type="evidence" value="ECO:0007669"/>
    <property type="project" value="UniProtKB-KW"/>
</dbReference>
<dbReference type="Gene3D" id="3.90.1200.10">
    <property type="match status" value="1"/>
</dbReference>
<gene>
    <name evidence="2" type="ORF">SAMN04488000_102187</name>
</gene>
<dbReference type="STRING" id="65499.SAMN04488000_102187"/>
<dbReference type="InterPro" id="IPR002575">
    <property type="entry name" value="Aminoglycoside_PTrfase"/>
</dbReference>
<protein>
    <submittedName>
        <fullName evidence="2">Predicted kinase, aminoglycoside phosphotransferase (APT) family</fullName>
    </submittedName>
</protein>
<dbReference type="AlphaFoldDB" id="A0A1H9E6K8"/>
<name>A0A1H9E6K8_9PSEU</name>
<keyword evidence="3" id="KW-1185">Reference proteome</keyword>
<evidence type="ECO:0000313" key="2">
    <source>
        <dbReference type="EMBL" id="SEQ21331.1"/>
    </source>
</evidence>
<proteinExistence type="predicted"/>
<evidence type="ECO:0000259" key="1">
    <source>
        <dbReference type="Pfam" id="PF01636"/>
    </source>
</evidence>
<evidence type="ECO:0000313" key="3">
    <source>
        <dbReference type="Proteomes" id="UP000199503"/>
    </source>
</evidence>
<keyword evidence="2" id="KW-0418">Kinase</keyword>
<keyword evidence="2" id="KW-0808">Transferase</keyword>
<organism evidence="2 3">
    <name type="scientific">Lentzea albida</name>
    <dbReference type="NCBI Taxonomy" id="65499"/>
    <lineage>
        <taxon>Bacteria</taxon>
        <taxon>Bacillati</taxon>
        <taxon>Actinomycetota</taxon>
        <taxon>Actinomycetes</taxon>
        <taxon>Pseudonocardiales</taxon>
        <taxon>Pseudonocardiaceae</taxon>
        <taxon>Lentzea</taxon>
    </lineage>
</organism>
<reference evidence="3" key="1">
    <citation type="submission" date="2016-10" db="EMBL/GenBank/DDBJ databases">
        <authorList>
            <person name="Varghese N."/>
            <person name="Submissions S."/>
        </authorList>
    </citation>
    <scope>NUCLEOTIDE SEQUENCE [LARGE SCALE GENOMIC DNA]</scope>
    <source>
        <strain evidence="3">DSM 44437</strain>
    </source>
</reference>
<dbReference type="EMBL" id="FOFV01000002">
    <property type="protein sequence ID" value="SEQ21331.1"/>
    <property type="molecule type" value="Genomic_DNA"/>
</dbReference>
<dbReference type="Gene3D" id="3.30.200.20">
    <property type="entry name" value="Phosphorylase Kinase, domain 1"/>
    <property type="match status" value="1"/>
</dbReference>